<organism evidence="1 2">
    <name type="scientific">Aeromonas salmonicida subsp. salmonicida 01-B526</name>
    <dbReference type="NCBI Taxonomy" id="1076135"/>
    <lineage>
        <taxon>Bacteria</taxon>
        <taxon>Pseudomonadati</taxon>
        <taxon>Pseudomonadota</taxon>
        <taxon>Gammaproteobacteria</taxon>
        <taxon>Aeromonadales</taxon>
        <taxon>Aeromonadaceae</taxon>
        <taxon>Aeromonas</taxon>
    </lineage>
</organism>
<dbReference type="Proteomes" id="UP000006428">
    <property type="component" value="Unassembled WGS sequence"/>
</dbReference>
<comment type="caution">
    <text evidence="1">The sequence shown here is derived from an EMBL/GenBank/DDBJ whole genome shotgun (WGS) entry which is preliminary data.</text>
</comment>
<reference evidence="1 2" key="1">
    <citation type="journal article" date="2012" name="Front. Microbiol.">
        <title>Draft Genome Sequence of the Virulent Strain 01-B526 of the Fish Pathogen Aeromonas salmonicida.</title>
        <authorList>
            <person name="Charette S.J."/>
            <person name="Brochu F."/>
            <person name="Boyle B."/>
            <person name="Filion G."/>
            <person name="Tanaka K.H."/>
            <person name="Derome N."/>
        </authorList>
    </citation>
    <scope>NUCLEOTIDE SEQUENCE [LARGE SCALE GENOMIC DNA]</scope>
    <source>
        <strain evidence="1 2">01-B526</strain>
    </source>
</reference>
<gene>
    <name evidence="1" type="ORF">IYQ_11593</name>
</gene>
<keyword evidence="2" id="KW-1185">Reference proteome</keyword>
<evidence type="ECO:0000313" key="1">
    <source>
        <dbReference type="EMBL" id="EHI52309.1"/>
    </source>
</evidence>
<sequence>MLKEMSHPLPISRIVEMTGVDCQGSGRFVGVGIADQQDSEPVCQLQIVVLPMVIRAGIWAHWRVTRVGFI</sequence>
<protein>
    <submittedName>
        <fullName evidence="1">Uncharacterized protein</fullName>
    </submittedName>
</protein>
<accession>A0ABN0E004</accession>
<proteinExistence type="predicted"/>
<dbReference type="EMBL" id="AGVO01000046">
    <property type="protein sequence ID" value="EHI52309.1"/>
    <property type="molecule type" value="Genomic_DNA"/>
</dbReference>
<name>A0ABN0E004_AERSS</name>
<evidence type="ECO:0000313" key="2">
    <source>
        <dbReference type="Proteomes" id="UP000006428"/>
    </source>
</evidence>